<evidence type="ECO:0000256" key="2">
    <source>
        <dbReference type="ARBA" id="ARBA00022975"/>
    </source>
</evidence>
<dbReference type="InterPro" id="IPR050138">
    <property type="entry name" value="DHOase/Allantoinase_Hydrolase"/>
</dbReference>
<dbReference type="PANTHER" id="PTHR43668:SF2">
    <property type="entry name" value="ALLANTOINASE"/>
    <property type="match status" value="1"/>
</dbReference>
<protein>
    <submittedName>
        <fullName evidence="5">Dihydroorotase</fullName>
        <ecNumber evidence="5">3.5.2.3</ecNumber>
    </submittedName>
</protein>
<accession>A0A840SSY7</accession>
<comment type="caution">
    <text evidence="5">The sequence shown here is derived from an EMBL/GenBank/DDBJ whole genome shotgun (WGS) entry which is preliminary data.</text>
</comment>
<keyword evidence="6" id="KW-1185">Reference proteome</keyword>
<reference evidence="5 6" key="1">
    <citation type="submission" date="2020-08" db="EMBL/GenBank/DDBJ databases">
        <title>Genomic Encyclopedia of Type Strains, Phase IV (KMG-IV): sequencing the most valuable type-strain genomes for metagenomic binning, comparative biology and taxonomic classification.</title>
        <authorList>
            <person name="Goeker M."/>
        </authorList>
    </citation>
    <scope>NUCLEOTIDE SEQUENCE [LARGE SCALE GENOMIC DNA]</scope>
    <source>
        <strain evidence="5 6">DSM 101730</strain>
    </source>
</reference>
<evidence type="ECO:0000256" key="1">
    <source>
        <dbReference type="ARBA" id="ARBA00022833"/>
    </source>
</evidence>
<dbReference type="GO" id="GO:0046872">
    <property type="term" value="F:metal ion binding"/>
    <property type="evidence" value="ECO:0007669"/>
    <property type="project" value="InterPro"/>
</dbReference>
<dbReference type="InterPro" id="IPR004722">
    <property type="entry name" value="DHOase"/>
</dbReference>
<keyword evidence="5" id="KW-0378">Hydrolase</keyword>
<keyword evidence="2" id="KW-0665">Pyrimidine biosynthesis</keyword>
<feature type="domain" description="Dihydroorotase catalytic" evidence="4">
    <location>
        <begin position="74"/>
        <end position="259"/>
    </location>
</feature>
<dbReference type="InterPro" id="IPR013108">
    <property type="entry name" value="Amidohydro_3"/>
</dbReference>
<dbReference type="InterPro" id="IPR032466">
    <property type="entry name" value="Metal_Hydrolase"/>
</dbReference>
<dbReference type="Gene3D" id="3.20.20.140">
    <property type="entry name" value="Metal-dependent hydrolases"/>
    <property type="match status" value="1"/>
</dbReference>
<dbReference type="Proteomes" id="UP000549457">
    <property type="component" value="Unassembled WGS sequence"/>
</dbReference>
<evidence type="ECO:0000313" key="6">
    <source>
        <dbReference type="Proteomes" id="UP000549457"/>
    </source>
</evidence>
<proteinExistence type="predicted"/>
<evidence type="ECO:0000259" key="4">
    <source>
        <dbReference type="Pfam" id="PF12890"/>
    </source>
</evidence>
<name>A0A840SSY7_9RHOB</name>
<dbReference type="EMBL" id="JACHFM010000004">
    <property type="protein sequence ID" value="MBB5223645.1"/>
    <property type="molecule type" value="Genomic_DNA"/>
</dbReference>
<dbReference type="SUPFAM" id="SSF51556">
    <property type="entry name" value="Metallo-dependent hydrolases"/>
    <property type="match status" value="1"/>
</dbReference>
<evidence type="ECO:0000313" key="5">
    <source>
        <dbReference type="EMBL" id="MBB5223645.1"/>
    </source>
</evidence>
<keyword evidence="1" id="KW-0862">Zinc</keyword>
<dbReference type="Pfam" id="PF12890">
    <property type="entry name" value="DHOase"/>
    <property type="match status" value="1"/>
</dbReference>
<dbReference type="SUPFAM" id="SSF51338">
    <property type="entry name" value="Composite domain of metallo-dependent hydrolases"/>
    <property type="match status" value="1"/>
</dbReference>
<dbReference type="GO" id="GO:0004038">
    <property type="term" value="F:allantoinase activity"/>
    <property type="evidence" value="ECO:0007669"/>
    <property type="project" value="TreeGrafter"/>
</dbReference>
<dbReference type="InterPro" id="IPR011059">
    <property type="entry name" value="Metal-dep_hydrolase_composite"/>
</dbReference>
<dbReference type="GO" id="GO:0005737">
    <property type="term" value="C:cytoplasm"/>
    <property type="evidence" value="ECO:0007669"/>
    <property type="project" value="TreeGrafter"/>
</dbReference>
<dbReference type="GO" id="GO:0004151">
    <property type="term" value="F:dihydroorotase activity"/>
    <property type="evidence" value="ECO:0007669"/>
    <property type="project" value="UniProtKB-EC"/>
</dbReference>
<sequence length="450" mass="47642">MTGLRLDGLAALRDRTEARLAELVAEAPGAPMTLTNARLVDPAADRVFEGGVVIRDGLIAEVFEGARPGEDCGGRHLAPGIVDIGVKVGEPGERHKESFRTAGAAAAAGGVTTMVTRPDTLPAIDTPETLEFLQRRAVATSPVNVLPMAALTKGRDGREMTEIGFLMDGGAVAFMDGRAVRDTRIFQRCLTYAAGLGALVVGHPQESHLTEGSCATSGQFASQLGLPAVSPLAERIGLERDLALVEATGVRYHADQISTAGALAALARARAAGLKVTAGASIHHLTLNEFDIGDYRTFFKLRPPLRSEDDRMALVEALAAGEIDVVGSFHTPQDEEEKRLPFEEAAPGAVGLETLLPAALQLYHAGHLALPALWRALALNPAKLLGLPAGRLEAGAPADLVLFDPDTPFVLDRATLRSKSKNTPYDLRRMQGRVLATWVGGDRVFTRDAA</sequence>
<feature type="domain" description="Amidohydrolase 3" evidence="3">
    <location>
        <begin position="368"/>
        <end position="445"/>
    </location>
</feature>
<dbReference type="CDD" id="cd01317">
    <property type="entry name" value="DHOase_IIa"/>
    <property type="match status" value="1"/>
</dbReference>
<dbReference type="PANTHER" id="PTHR43668">
    <property type="entry name" value="ALLANTOINASE"/>
    <property type="match status" value="1"/>
</dbReference>
<dbReference type="Gene3D" id="2.30.40.10">
    <property type="entry name" value="Urease, subunit C, domain 1"/>
    <property type="match status" value="1"/>
</dbReference>
<dbReference type="Pfam" id="PF07969">
    <property type="entry name" value="Amidohydro_3"/>
    <property type="match status" value="1"/>
</dbReference>
<dbReference type="InterPro" id="IPR024403">
    <property type="entry name" value="DHOase_cat"/>
</dbReference>
<organism evidence="5 6">
    <name type="scientific">Amaricoccus macauensis</name>
    <dbReference type="NCBI Taxonomy" id="57001"/>
    <lineage>
        <taxon>Bacteria</taxon>
        <taxon>Pseudomonadati</taxon>
        <taxon>Pseudomonadota</taxon>
        <taxon>Alphaproteobacteria</taxon>
        <taxon>Rhodobacterales</taxon>
        <taxon>Paracoccaceae</taxon>
        <taxon>Amaricoccus</taxon>
    </lineage>
</organism>
<dbReference type="NCBIfam" id="TIGR00857">
    <property type="entry name" value="pyrC_multi"/>
    <property type="match status" value="1"/>
</dbReference>
<dbReference type="GO" id="GO:0006145">
    <property type="term" value="P:purine nucleobase catabolic process"/>
    <property type="evidence" value="ECO:0007669"/>
    <property type="project" value="TreeGrafter"/>
</dbReference>
<gene>
    <name evidence="5" type="ORF">HNP73_003599</name>
</gene>
<dbReference type="GO" id="GO:0006221">
    <property type="term" value="P:pyrimidine nucleotide biosynthetic process"/>
    <property type="evidence" value="ECO:0007669"/>
    <property type="project" value="UniProtKB-KW"/>
</dbReference>
<dbReference type="AlphaFoldDB" id="A0A840SSY7"/>
<dbReference type="EC" id="3.5.2.3" evidence="5"/>
<evidence type="ECO:0000259" key="3">
    <source>
        <dbReference type="Pfam" id="PF07969"/>
    </source>
</evidence>